<evidence type="ECO:0000256" key="7">
    <source>
        <dbReference type="ARBA" id="ARBA00022697"/>
    </source>
</evidence>
<dbReference type="InterPro" id="IPR006203">
    <property type="entry name" value="GHMP_knse_ATP-bd_CS"/>
</dbReference>
<dbReference type="SUPFAM" id="SSF55060">
    <property type="entry name" value="GHMP Kinase, C-terminal domain"/>
    <property type="match status" value="1"/>
</dbReference>
<evidence type="ECO:0000256" key="3">
    <source>
        <dbReference type="ARBA" id="ARBA00012078"/>
    </source>
</evidence>
<dbReference type="HAMAP" id="MF_00384">
    <property type="entry name" value="Homoser_kinase"/>
    <property type="match status" value="1"/>
</dbReference>
<dbReference type="FunCoup" id="U5DBF0">
    <property type="interactions" value="325"/>
</dbReference>
<dbReference type="Pfam" id="PF00288">
    <property type="entry name" value="GHMP_kinases_N"/>
    <property type="match status" value="1"/>
</dbReference>
<dbReference type="PATRIC" id="fig|582515.4.peg.1738"/>
<gene>
    <name evidence="13" type="primary">thrB</name>
    <name evidence="16" type="ORF">KR51_00015400</name>
</gene>
<evidence type="ECO:0000313" key="16">
    <source>
        <dbReference type="EMBL" id="ERN41873.1"/>
    </source>
</evidence>
<dbReference type="InterPro" id="IPR020568">
    <property type="entry name" value="Ribosomal_Su5_D2-typ_SF"/>
</dbReference>
<dbReference type="AlphaFoldDB" id="U5DBF0"/>
<dbReference type="SUPFAM" id="SSF54211">
    <property type="entry name" value="Ribosomal protein S5 domain 2-like"/>
    <property type="match status" value="1"/>
</dbReference>
<dbReference type="eggNOG" id="COG0083">
    <property type="taxonomic scope" value="Bacteria"/>
</dbReference>
<comment type="similarity">
    <text evidence="2 13">Belongs to the GHMP kinase family. Homoserine kinase subfamily.</text>
</comment>
<accession>U5DBF0</accession>
<dbReference type="InterPro" id="IPR013750">
    <property type="entry name" value="GHMP_kinase_C_dom"/>
</dbReference>
<dbReference type="GO" id="GO:0005524">
    <property type="term" value="F:ATP binding"/>
    <property type="evidence" value="ECO:0007669"/>
    <property type="project" value="UniProtKB-UniRule"/>
</dbReference>
<dbReference type="InterPro" id="IPR000870">
    <property type="entry name" value="Homoserine_kinase"/>
</dbReference>
<evidence type="ECO:0000256" key="6">
    <source>
        <dbReference type="ARBA" id="ARBA00022679"/>
    </source>
</evidence>
<dbReference type="InParanoid" id="U5DBF0"/>
<dbReference type="PANTHER" id="PTHR20861">
    <property type="entry name" value="HOMOSERINE/4-DIPHOSPHOCYTIDYL-2-C-METHYL-D-ERYTHRITOL KINASE"/>
    <property type="match status" value="1"/>
</dbReference>
<keyword evidence="7 13" id="KW-0791">Threonine biosynthesis</keyword>
<evidence type="ECO:0000259" key="15">
    <source>
        <dbReference type="Pfam" id="PF08544"/>
    </source>
</evidence>
<dbReference type="NCBIfam" id="NF002288">
    <property type="entry name" value="PRK01212.1-4"/>
    <property type="match status" value="1"/>
</dbReference>
<evidence type="ECO:0000259" key="14">
    <source>
        <dbReference type="Pfam" id="PF00288"/>
    </source>
</evidence>
<evidence type="ECO:0000256" key="1">
    <source>
        <dbReference type="ARBA" id="ARBA00005015"/>
    </source>
</evidence>
<dbReference type="InterPro" id="IPR014721">
    <property type="entry name" value="Ribsml_uS5_D2-typ_fold_subgr"/>
</dbReference>
<comment type="subcellular location">
    <subcellularLocation>
        <location evidence="13">Cytoplasm</location>
    </subcellularLocation>
</comment>
<evidence type="ECO:0000313" key="17">
    <source>
        <dbReference type="Proteomes" id="UP000016960"/>
    </source>
</evidence>
<dbReference type="InterPro" id="IPR036554">
    <property type="entry name" value="GHMP_kinase_C_sf"/>
</dbReference>
<organism evidence="16 17">
    <name type="scientific">Rubidibacter lacunae KORDI 51-2</name>
    <dbReference type="NCBI Taxonomy" id="582515"/>
    <lineage>
        <taxon>Bacteria</taxon>
        <taxon>Bacillati</taxon>
        <taxon>Cyanobacteriota</taxon>
        <taxon>Cyanophyceae</taxon>
        <taxon>Oscillatoriophycideae</taxon>
        <taxon>Chroococcales</taxon>
        <taxon>Aphanothecaceae</taxon>
        <taxon>Rubidibacter</taxon>
    </lineage>
</organism>
<keyword evidence="5 13" id="KW-0028">Amino-acid biosynthesis</keyword>
<keyword evidence="10 13" id="KW-0067">ATP-binding</keyword>
<feature type="domain" description="GHMP kinase N-terminal" evidence="14">
    <location>
        <begin position="60"/>
        <end position="142"/>
    </location>
</feature>
<evidence type="ECO:0000256" key="2">
    <source>
        <dbReference type="ARBA" id="ARBA00007370"/>
    </source>
</evidence>
<dbReference type="EC" id="2.7.1.39" evidence="3 13"/>
<dbReference type="Gene3D" id="3.30.230.10">
    <property type="match status" value="1"/>
</dbReference>
<dbReference type="PRINTS" id="PR00958">
    <property type="entry name" value="HOMSERKINASE"/>
</dbReference>
<evidence type="ECO:0000256" key="10">
    <source>
        <dbReference type="ARBA" id="ARBA00022840"/>
    </source>
</evidence>
<dbReference type="EMBL" id="ASSJ01000040">
    <property type="protein sequence ID" value="ERN41873.1"/>
    <property type="molecule type" value="Genomic_DNA"/>
</dbReference>
<name>U5DBF0_9CHRO</name>
<keyword evidence="13" id="KW-0963">Cytoplasm</keyword>
<feature type="domain" description="GHMP kinase C-terminal" evidence="15">
    <location>
        <begin position="206"/>
        <end position="276"/>
    </location>
</feature>
<dbReference type="PANTHER" id="PTHR20861:SF1">
    <property type="entry name" value="HOMOSERINE KINASE"/>
    <property type="match status" value="1"/>
</dbReference>
<dbReference type="Gene3D" id="3.30.70.890">
    <property type="entry name" value="GHMP kinase, C-terminal domain"/>
    <property type="match status" value="1"/>
</dbReference>
<proteinExistence type="inferred from homology"/>
<evidence type="ECO:0000256" key="9">
    <source>
        <dbReference type="ARBA" id="ARBA00022777"/>
    </source>
</evidence>
<dbReference type="InterPro" id="IPR006204">
    <property type="entry name" value="GHMP_kinase_N_dom"/>
</dbReference>
<dbReference type="Proteomes" id="UP000016960">
    <property type="component" value="Unassembled WGS sequence"/>
</dbReference>
<dbReference type="OrthoDB" id="9769912at2"/>
<dbReference type="RefSeq" id="WP_022606227.1">
    <property type="nucleotide sequence ID" value="NZ_ASSJ01000040.1"/>
</dbReference>
<dbReference type="PIRSF" id="PIRSF000676">
    <property type="entry name" value="Homoser_kin"/>
    <property type="match status" value="1"/>
</dbReference>
<evidence type="ECO:0000256" key="12">
    <source>
        <dbReference type="ARBA" id="ARBA00049954"/>
    </source>
</evidence>
<comment type="pathway">
    <text evidence="1 13">Amino-acid biosynthesis; L-threonine biosynthesis; L-threonine from L-aspartate: step 4/5.</text>
</comment>
<evidence type="ECO:0000256" key="4">
    <source>
        <dbReference type="ARBA" id="ARBA00017858"/>
    </source>
</evidence>
<evidence type="ECO:0000256" key="8">
    <source>
        <dbReference type="ARBA" id="ARBA00022741"/>
    </source>
</evidence>
<sequence length="306" mass="31889">MTFAPFAATVPATTANLGPGFDCLGVALQLYNKFLFAPASKTSICAIGPEADRVATDERNLLYRAYRRYFDELGWETPPIAIEIRMGVPLARGLGSSATAIVGGLVAADRIAGSQLKSDELADMATAIEGHPDNVVPALFGGCCLSASDDTGTTTCQLPWHDTIVPVVAIPDFELSTAAARAVLPDEFSRADAVFNVAHFGMLVRGLATGNGDLVRVGMSDRLHQPYRLPLISGWEQVRSAARAAGAWGVAISGAGPTLLALTPSDRAPAVADAMAVAWRAKGIEAIARPLALDRRGASACASAGE</sequence>
<dbReference type="GO" id="GO:0004413">
    <property type="term" value="F:homoserine kinase activity"/>
    <property type="evidence" value="ECO:0007669"/>
    <property type="project" value="UniProtKB-UniRule"/>
</dbReference>
<comment type="catalytic activity">
    <reaction evidence="11 13">
        <text>L-homoserine + ATP = O-phospho-L-homoserine + ADP + H(+)</text>
        <dbReference type="Rhea" id="RHEA:13985"/>
        <dbReference type="ChEBI" id="CHEBI:15378"/>
        <dbReference type="ChEBI" id="CHEBI:30616"/>
        <dbReference type="ChEBI" id="CHEBI:57476"/>
        <dbReference type="ChEBI" id="CHEBI:57590"/>
        <dbReference type="ChEBI" id="CHEBI:456216"/>
        <dbReference type="EC" id="2.7.1.39"/>
    </reaction>
</comment>
<evidence type="ECO:0000256" key="11">
    <source>
        <dbReference type="ARBA" id="ARBA00049375"/>
    </source>
</evidence>
<keyword evidence="9 13" id="KW-0418">Kinase</keyword>
<dbReference type="STRING" id="582515.KR51_00015400"/>
<keyword evidence="8 13" id="KW-0547">Nucleotide-binding</keyword>
<protein>
    <recommendedName>
        <fullName evidence="4 13">Homoserine kinase</fullName>
        <shortName evidence="13">HK</shortName>
        <shortName evidence="13">HSK</shortName>
        <ecNumber evidence="3 13">2.7.1.39</ecNumber>
    </recommendedName>
</protein>
<keyword evidence="17" id="KW-1185">Reference proteome</keyword>
<comment type="function">
    <text evidence="12 13">Catalyzes the ATP-dependent phosphorylation of L-homoserine to L-homoserine phosphate.</text>
</comment>
<dbReference type="UniPathway" id="UPA00050">
    <property type="reaction ID" value="UER00064"/>
</dbReference>
<feature type="binding site" evidence="13">
    <location>
        <begin position="89"/>
        <end position="99"/>
    </location>
    <ligand>
        <name>ATP</name>
        <dbReference type="ChEBI" id="CHEBI:30616"/>
    </ligand>
</feature>
<evidence type="ECO:0000256" key="13">
    <source>
        <dbReference type="HAMAP-Rule" id="MF_00384"/>
    </source>
</evidence>
<comment type="caution">
    <text evidence="16">The sequence shown here is derived from an EMBL/GenBank/DDBJ whole genome shotgun (WGS) entry which is preliminary data.</text>
</comment>
<dbReference type="GO" id="GO:0005737">
    <property type="term" value="C:cytoplasm"/>
    <property type="evidence" value="ECO:0007669"/>
    <property type="project" value="UniProtKB-SubCell"/>
</dbReference>
<reference evidence="16 17" key="1">
    <citation type="submission" date="2013-05" db="EMBL/GenBank/DDBJ databases">
        <title>Draft genome sequence of Rubidibacter lacunae KORDI 51-2.</title>
        <authorList>
            <person name="Choi D.H."/>
            <person name="Noh J.H."/>
            <person name="Kwon K.-K."/>
            <person name="Lee J.-H."/>
            <person name="Ryu J.-Y."/>
        </authorList>
    </citation>
    <scope>NUCLEOTIDE SEQUENCE [LARGE SCALE GENOMIC DNA]</scope>
    <source>
        <strain evidence="16 17">KORDI 51-2</strain>
    </source>
</reference>
<dbReference type="NCBIfam" id="TIGR00191">
    <property type="entry name" value="thrB"/>
    <property type="match status" value="1"/>
</dbReference>
<evidence type="ECO:0000256" key="5">
    <source>
        <dbReference type="ARBA" id="ARBA00022605"/>
    </source>
</evidence>
<dbReference type="Pfam" id="PF08544">
    <property type="entry name" value="GHMP_kinases_C"/>
    <property type="match status" value="1"/>
</dbReference>
<keyword evidence="6 13" id="KW-0808">Transferase</keyword>
<dbReference type="GO" id="GO:0009088">
    <property type="term" value="P:threonine biosynthetic process"/>
    <property type="evidence" value="ECO:0007669"/>
    <property type="project" value="UniProtKB-UniRule"/>
</dbReference>
<dbReference type="PROSITE" id="PS00627">
    <property type="entry name" value="GHMP_KINASES_ATP"/>
    <property type="match status" value="1"/>
</dbReference>